<dbReference type="PROSITE" id="PS51354">
    <property type="entry name" value="GLUTAREDOXIN_2"/>
    <property type="match status" value="1"/>
</dbReference>
<gene>
    <name evidence="3" type="ORF">CSSPJE1EN2_LOCUS26038</name>
</gene>
<dbReference type="InterPro" id="IPR036249">
    <property type="entry name" value="Thioredoxin-like_sf"/>
</dbReference>
<comment type="caution">
    <text evidence="3">The sequence shown here is derived from an EMBL/GenBank/DDBJ whole genome shotgun (WGS) entry which is preliminary data.</text>
</comment>
<feature type="region of interest" description="Disordered" evidence="1">
    <location>
        <begin position="93"/>
        <end position="120"/>
    </location>
</feature>
<dbReference type="Pfam" id="PF23733">
    <property type="entry name" value="GRXCR1-2_C"/>
    <property type="match status" value="1"/>
</dbReference>
<evidence type="ECO:0000256" key="1">
    <source>
        <dbReference type="SAM" id="MobiDB-lite"/>
    </source>
</evidence>
<sequence length="498" mass="55204">MGCSTSRSVSLPLGDGAESLIRLKQKFTRSKSCAPLRSTSERDMSTSCKPMMHYDYHVVALTSSTYGIMKLVTKEKNMIIREDSGSVKIIPVLRDDQKSSGTEEKIKSRREPHDEEAPAETINTWELMEGLDDIVTPRSDSPLQGPMIKLAELAASNELQQLHEAAKKDPADLPKEGKIKLSRSRSLSSIEGLNCGAELELDAGFTSSLTQKPPPGPAKNLMTDLKKNFDFNSHETSLISRSWNRRFSPAATAADHEDDYGITKQVELDNSSLFDPDILASFASSVGTGRNTDQSKTNISNQPVRSVNMIPSAISGLEAAAYERKCPPGGDERVVLYSTSLRGIRKTFQDCNKVRTILQTYVLWIDERDVSMHVEFRKELKDLLLQHELLTGSTALQVPRVFIMGYYIGGVEEVVELHETEKLEYYYSGFAHGPAAESCNNYYYHCNGCGGVRFVPCPNCNGSCKIISAENSSYSNNNKIIRCPDCNENGLIRCPICL</sequence>
<name>A0ABP0ZZE1_9BRYO</name>
<evidence type="ECO:0000259" key="2">
    <source>
        <dbReference type="Pfam" id="PF00462"/>
    </source>
</evidence>
<protein>
    <recommendedName>
        <fullName evidence="2">Glutaredoxin domain-containing protein</fullName>
    </recommendedName>
</protein>
<accession>A0ABP0ZZE1</accession>
<evidence type="ECO:0000313" key="3">
    <source>
        <dbReference type="EMBL" id="CAK9856106.1"/>
    </source>
</evidence>
<proteinExistence type="predicted"/>
<dbReference type="InterPro" id="IPR002109">
    <property type="entry name" value="Glutaredoxin"/>
</dbReference>
<feature type="compositionally biased region" description="Basic and acidic residues" evidence="1">
    <location>
        <begin position="93"/>
        <end position="116"/>
    </location>
</feature>
<dbReference type="Gene3D" id="3.40.30.10">
    <property type="entry name" value="Glutaredoxin"/>
    <property type="match status" value="1"/>
</dbReference>
<reference evidence="3" key="1">
    <citation type="submission" date="2024-03" db="EMBL/GenBank/DDBJ databases">
        <authorList>
            <consortium name="ELIXIR-Norway"/>
            <consortium name="Elixir Norway"/>
        </authorList>
    </citation>
    <scope>NUCLEOTIDE SEQUENCE</scope>
</reference>
<dbReference type="SUPFAM" id="SSF52833">
    <property type="entry name" value="Thioredoxin-like"/>
    <property type="match status" value="1"/>
</dbReference>
<dbReference type="CDD" id="cd03031">
    <property type="entry name" value="GRX_GRX_like"/>
    <property type="match status" value="1"/>
</dbReference>
<dbReference type="PANTHER" id="PTHR45669:SF22">
    <property type="entry name" value="GLUTAREDOXIN DOMAIN-CONTAINING CYSTEINE-RICH PROTEIN CG12206-RELATED"/>
    <property type="match status" value="1"/>
</dbReference>
<dbReference type="EMBL" id="CAXHBF010000402">
    <property type="protein sequence ID" value="CAK9856106.1"/>
    <property type="molecule type" value="Genomic_DNA"/>
</dbReference>
<dbReference type="PANTHER" id="PTHR45669">
    <property type="entry name" value="GLUTAREDOXIN DOMAIN-CONTAINING CYSTEINE-RICH PROTEIN CG12206-RELATED"/>
    <property type="match status" value="1"/>
</dbReference>
<keyword evidence="4" id="KW-1185">Reference proteome</keyword>
<dbReference type="Proteomes" id="UP001497522">
    <property type="component" value="Unassembled WGS sequence"/>
</dbReference>
<evidence type="ECO:0000313" key="4">
    <source>
        <dbReference type="Proteomes" id="UP001497522"/>
    </source>
</evidence>
<dbReference type="Pfam" id="PF00462">
    <property type="entry name" value="Glutaredoxin"/>
    <property type="match status" value="1"/>
</dbReference>
<organism evidence="3 4">
    <name type="scientific">Sphagnum jensenii</name>
    <dbReference type="NCBI Taxonomy" id="128206"/>
    <lineage>
        <taxon>Eukaryota</taxon>
        <taxon>Viridiplantae</taxon>
        <taxon>Streptophyta</taxon>
        <taxon>Embryophyta</taxon>
        <taxon>Bryophyta</taxon>
        <taxon>Sphagnophytina</taxon>
        <taxon>Sphagnopsida</taxon>
        <taxon>Sphagnales</taxon>
        <taxon>Sphagnaceae</taxon>
        <taxon>Sphagnum</taxon>
    </lineage>
</organism>
<feature type="domain" description="Glutaredoxin" evidence="2">
    <location>
        <begin position="334"/>
        <end position="407"/>
    </location>
</feature>